<evidence type="ECO:0000256" key="11">
    <source>
        <dbReference type="ARBA" id="ARBA00023136"/>
    </source>
</evidence>
<dbReference type="SMART" id="SM00388">
    <property type="entry name" value="HisKA"/>
    <property type="match status" value="1"/>
</dbReference>
<dbReference type="EC" id="2.7.13.3" evidence="3"/>
<dbReference type="PROSITE" id="PS50109">
    <property type="entry name" value="HIS_KIN"/>
    <property type="match status" value="1"/>
</dbReference>
<dbReference type="InterPro" id="IPR003661">
    <property type="entry name" value="HisK_dim/P_dom"/>
</dbReference>
<dbReference type="InterPro" id="IPR036890">
    <property type="entry name" value="HATPase_C_sf"/>
</dbReference>
<keyword evidence="7" id="KW-0547">Nucleotide-binding</keyword>
<dbReference type="SUPFAM" id="SSF47384">
    <property type="entry name" value="Homodimeric domain of signal transducing histidine kinase"/>
    <property type="match status" value="1"/>
</dbReference>
<dbReference type="InterPro" id="IPR050351">
    <property type="entry name" value="BphY/WalK/GraS-like"/>
</dbReference>
<keyword evidence="12" id="KW-1133">Transmembrane helix</keyword>
<dbReference type="RefSeq" id="WP_087997762.1">
    <property type="nucleotide sequence ID" value="NZ_BMHB01000001.1"/>
</dbReference>
<dbReference type="PANTHER" id="PTHR42878">
    <property type="entry name" value="TWO-COMPONENT HISTIDINE KINASE"/>
    <property type="match status" value="1"/>
</dbReference>
<evidence type="ECO:0000256" key="12">
    <source>
        <dbReference type="SAM" id="Phobius"/>
    </source>
</evidence>
<evidence type="ECO:0000256" key="10">
    <source>
        <dbReference type="ARBA" id="ARBA00023012"/>
    </source>
</evidence>
<evidence type="ECO:0000313" key="15">
    <source>
        <dbReference type="EMBL" id="GGI12629.1"/>
    </source>
</evidence>
<dbReference type="InterPro" id="IPR003660">
    <property type="entry name" value="HAMP_dom"/>
</dbReference>
<dbReference type="GO" id="GO:0000156">
    <property type="term" value="F:phosphorelay response regulator activity"/>
    <property type="evidence" value="ECO:0007669"/>
    <property type="project" value="TreeGrafter"/>
</dbReference>
<dbReference type="Pfam" id="PF00672">
    <property type="entry name" value="HAMP"/>
    <property type="match status" value="1"/>
</dbReference>
<keyword evidence="6" id="KW-0808">Transferase</keyword>
<dbReference type="CDD" id="cd00082">
    <property type="entry name" value="HisKA"/>
    <property type="match status" value="1"/>
</dbReference>
<accession>A0A8J3AEX0</accession>
<dbReference type="PANTHER" id="PTHR42878:SF3">
    <property type="entry name" value="HISTIDINE PROTEIN KINASE SAES"/>
    <property type="match status" value="1"/>
</dbReference>
<dbReference type="GO" id="GO:0007234">
    <property type="term" value="P:osmosensory signaling via phosphorelay pathway"/>
    <property type="evidence" value="ECO:0007669"/>
    <property type="project" value="TreeGrafter"/>
</dbReference>
<evidence type="ECO:0000256" key="8">
    <source>
        <dbReference type="ARBA" id="ARBA00022777"/>
    </source>
</evidence>
<dbReference type="SUPFAM" id="SSF55874">
    <property type="entry name" value="ATPase domain of HSP90 chaperone/DNA topoisomerase II/histidine kinase"/>
    <property type="match status" value="1"/>
</dbReference>
<dbReference type="SUPFAM" id="SSF158472">
    <property type="entry name" value="HAMP domain-like"/>
    <property type="match status" value="1"/>
</dbReference>
<comment type="subcellular location">
    <subcellularLocation>
        <location evidence="2">Cell membrane</location>
        <topology evidence="2">Multi-pass membrane protein</topology>
    </subcellularLocation>
</comment>
<dbReference type="SMART" id="SM00304">
    <property type="entry name" value="HAMP"/>
    <property type="match status" value="1"/>
</dbReference>
<comment type="caution">
    <text evidence="15">The sequence shown here is derived from an EMBL/GenBank/DDBJ whole genome shotgun (WGS) entry which is preliminary data.</text>
</comment>
<feature type="domain" description="Histidine kinase" evidence="13">
    <location>
        <begin position="394"/>
        <end position="606"/>
    </location>
</feature>
<keyword evidence="10" id="KW-0902">Two-component regulatory system</keyword>
<keyword evidence="12" id="KW-0812">Transmembrane</keyword>
<dbReference type="GO" id="GO:0030295">
    <property type="term" value="F:protein kinase activator activity"/>
    <property type="evidence" value="ECO:0007669"/>
    <property type="project" value="TreeGrafter"/>
</dbReference>
<reference evidence="16" key="1">
    <citation type="journal article" date="2019" name="Int. J. Syst. Evol. Microbiol.">
        <title>The Global Catalogue of Microorganisms (GCM) 10K type strain sequencing project: providing services to taxonomists for standard genome sequencing and annotation.</title>
        <authorList>
            <consortium name="The Broad Institute Genomics Platform"/>
            <consortium name="The Broad Institute Genome Sequencing Center for Infectious Disease"/>
            <person name="Wu L."/>
            <person name="Ma J."/>
        </authorList>
    </citation>
    <scope>NUCLEOTIDE SEQUENCE [LARGE SCALE GENOMIC DNA]</scope>
    <source>
        <strain evidence="16">CGMCC 1.14993</strain>
    </source>
</reference>
<dbReference type="OrthoDB" id="9762826at2"/>
<keyword evidence="8 15" id="KW-0418">Kinase</keyword>
<comment type="catalytic activity">
    <reaction evidence="1">
        <text>ATP + protein L-histidine = ADP + protein N-phospho-L-histidine.</text>
        <dbReference type="EC" id="2.7.13.3"/>
    </reaction>
</comment>
<dbReference type="CDD" id="cd06225">
    <property type="entry name" value="HAMP"/>
    <property type="match status" value="1"/>
</dbReference>
<dbReference type="AlphaFoldDB" id="A0A8J3AEX0"/>
<dbReference type="Gene3D" id="6.10.340.10">
    <property type="match status" value="1"/>
</dbReference>
<dbReference type="Pfam" id="PF02518">
    <property type="entry name" value="HATPase_c"/>
    <property type="match status" value="1"/>
</dbReference>
<keyword evidence="11 12" id="KW-0472">Membrane</keyword>
<keyword evidence="9" id="KW-0067">ATP-binding</keyword>
<evidence type="ECO:0000256" key="3">
    <source>
        <dbReference type="ARBA" id="ARBA00012438"/>
    </source>
</evidence>
<dbReference type="PRINTS" id="PR00344">
    <property type="entry name" value="BCTRLSENSOR"/>
</dbReference>
<dbReference type="GO" id="GO:0005886">
    <property type="term" value="C:plasma membrane"/>
    <property type="evidence" value="ECO:0007669"/>
    <property type="project" value="UniProtKB-SubCell"/>
</dbReference>
<dbReference type="Gene3D" id="3.30.565.10">
    <property type="entry name" value="Histidine kinase-like ATPase, C-terminal domain"/>
    <property type="match status" value="1"/>
</dbReference>
<evidence type="ECO:0000256" key="4">
    <source>
        <dbReference type="ARBA" id="ARBA00022475"/>
    </source>
</evidence>
<feature type="transmembrane region" description="Helical" evidence="12">
    <location>
        <begin position="299"/>
        <end position="320"/>
    </location>
</feature>
<dbReference type="Gene3D" id="1.10.287.130">
    <property type="match status" value="1"/>
</dbReference>
<dbReference type="Pfam" id="PF00512">
    <property type="entry name" value="HisKA"/>
    <property type="match status" value="1"/>
</dbReference>
<evidence type="ECO:0000256" key="2">
    <source>
        <dbReference type="ARBA" id="ARBA00004651"/>
    </source>
</evidence>
<protein>
    <recommendedName>
        <fullName evidence="3">histidine kinase</fullName>
        <ecNumber evidence="3">2.7.13.3</ecNumber>
    </recommendedName>
</protein>
<dbReference type="FunFam" id="1.10.287.130:FF:000001">
    <property type="entry name" value="Two-component sensor histidine kinase"/>
    <property type="match status" value="1"/>
</dbReference>
<evidence type="ECO:0000259" key="14">
    <source>
        <dbReference type="PROSITE" id="PS50885"/>
    </source>
</evidence>
<name>A0A8J3AEX0_9BACI</name>
<sequence length="606" mass="70728">MKFGIVLKLFLLTTTLCLLITGSIYIGQTIFFKQYYANRKVNDLKSSIKSFEKQYLKSEGNVQAIQQLEQDFYRAQNTWITTLDQNGNIKTANDYYAEIKIEGDKKNTNQILKIPLYHLIETEDMLKDPPTISKGESVDLFTIKKNNKMIPFYLYSLQTDTYWVNQLIWTNIDKEIQSDSKKFNLKQKMELTQKYKTNFQINRLKGIIQDVRIPNRNDVSSIIYSNSLLMDRINEFQSSLLFEEENKYTTFKTLDYEQNGIKYKLFIDPIKNQNGETNYIFSMASLQPVDEAVQMVKDYFVYIIAFVLLLTILASIYYSFKIARPLLRINDTTRKIAHLDFSERIEYHSKDEIGDLSQNINLLSNTLHSHISQLKQDIEKEKQLENTRKEFISGVSHELKTPLSIMKSCISILKDGVASHKKDYYFEAMEKEVDKMNLLIVDMLELAKYESGTYKMKMETFFIDIVINLICSQLSLEIEKKELTIHKDLVSIEVFANQHRIEQVITNYMTNAIRYTSNHEHIYISTTIDDELVKVCVENKGSHIPNEQLDKVWDRFYRGDTSRHRSEGSTGLGLAISKNILELHGAQYGVMNTSDGVLFYFYLNKK</sequence>
<dbReference type="Proteomes" id="UP000626244">
    <property type="component" value="Unassembled WGS sequence"/>
</dbReference>
<keyword evidence="5" id="KW-0597">Phosphoprotein</keyword>
<evidence type="ECO:0000256" key="1">
    <source>
        <dbReference type="ARBA" id="ARBA00000085"/>
    </source>
</evidence>
<keyword evidence="16" id="KW-1185">Reference proteome</keyword>
<evidence type="ECO:0000256" key="5">
    <source>
        <dbReference type="ARBA" id="ARBA00022553"/>
    </source>
</evidence>
<organism evidence="15 16">
    <name type="scientific">Gottfriedia solisilvae</name>
    <dbReference type="NCBI Taxonomy" id="1516104"/>
    <lineage>
        <taxon>Bacteria</taxon>
        <taxon>Bacillati</taxon>
        <taxon>Bacillota</taxon>
        <taxon>Bacilli</taxon>
        <taxon>Bacillales</taxon>
        <taxon>Bacillaceae</taxon>
        <taxon>Gottfriedia</taxon>
    </lineage>
</organism>
<dbReference type="InterPro" id="IPR036097">
    <property type="entry name" value="HisK_dim/P_sf"/>
</dbReference>
<evidence type="ECO:0000256" key="7">
    <source>
        <dbReference type="ARBA" id="ARBA00022741"/>
    </source>
</evidence>
<dbReference type="GO" id="GO:0000155">
    <property type="term" value="F:phosphorelay sensor kinase activity"/>
    <property type="evidence" value="ECO:0007669"/>
    <property type="project" value="InterPro"/>
</dbReference>
<dbReference type="GO" id="GO:0005524">
    <property type="term" value="F:ATP binding"/>
    <property type="evidence" value="ECO:0007669"/>
    <property type="project" value="UniProtKB-KW"/>
</dbReference>
<dbReference type="SMART" id="SM00387">
    <property type="entry name" value="HATPase_c"/>
    <property type="match status" value="1"/>
</dbReference>
<evidence type="ECO:0000259" key="13">
    <source>
        <dbReference type="PROSITE" id="PS50109"/>
    </source>
</evidence>
<dbReference type="EMBL" id="BMHB01000001">
    <property type="protein sequence ID" value="GGI12629.1"/>
    <property type="molecule type" value="Genomic_DNA"/>
</dbReference>
<dbReference type="InterPro" id="IPR003594">
    <property type="entry name" value="HATPase_dom"/>
</dbReference>
<feature type="domain" description="HAMP" evidence="14">
    <location>
        <begin position="320"/>
        <end position="372"/>
    </location>
</feature>
<keyword evidence="4" id="KW-1003">Cell membrane</keyword>
<dbReference type="InterPro" id="IPR005467">
    <property type="entry name" value="His_kinase_dom"/>
</dbReference>
<evidence type="ECO:0000256" key="6">
    <source>
        <dbReference type="ARBA" id="ARBA00022679"/>
    </source>
</evidence>
<gene>
    <name evidence="15" type="ORF">GCM10007380_13870</name>
</gene>
<proteinExistence type="predicted"/>
<evidence type="ECO:0000256" key="9">
    <source>
        <dbReference type="ARBA" id="ARBA00022840"/>
    </source>
</evidence>
<dbReference type="PROSITE" id="PS50885">
    <property type="entry name" value="HAMP"/>
    <property type="match status" value="1"/>
</dbReference>
<dbReference type="InterPro" id="IPR004358">
    <property type="entry name" value="Sig_transdc_His_kin-like_C"/>
</dbReference>
<evidence type="ECO:0000313" key="16">
    <source>
        <dbReference type="Proteomes" id="UP000626244"/>
    </source>
</evidence>